<dbReference type="GO" id="GO:0004842">
    <property type="term" value="F:ubiquitin-protein transferase activity"/>
    <property type="evidence" value="ECO:0007669"/>
    <property type="project" value="TreeGrafter"/>
</dbReference>
<dbReference type="PANTHER" id="PTHR24171:SF8">
    <property type="entry name" value="BRCA1-ASSOCIATED RING DOMAIN PROTEIN 1"/>
    <property type="match status" value="1"/>
</dbReference>
<dbReference type="AlphaFoldDB" id="A0A544TJZ4"/>
<evidence type="ECO:0008006" key="5">
    <source>
        <dbReference type="Google" id="ProtNLM"/>
    </source>
</evidence>
<evidence type="ECO:0000256" key="2">
    <source>
        <dbReference type="ARBA" id="ARBA00023043"/>
    </source>
</evidence>
<sequence length="337" mass="38876">MQKTQIMHDLFEAISQFDDMKLMKCLALGADSDSTNEVGLPPIVAAAAIGFTKGMKILYRAGADPNALNRFGGTILLPSSEKGHVSVVREGVYWGVDVNHANYLGWTALQEALILGDDSELYQLIVYILNRSGADWRKRDFDGKSAEDWLSTKAESFAQIQSDSLPILKQMYFNAYFLNLEIEDKLPADKFSWKSLDYFMAFIDSYDRDDYHTALAHCREARNRLSEEDKSSFIYYEFLTRKRFTGWEDANLFIKPFLREIHENPFIKYHYSNFLREGNQHEEAVQIMRKLLEQAPTRTDYLFHLANSLWNLGHESEALDVMKRASTIQPSNSLFRK</sequence>
<dbReference type="Pfam" id="PF13181">
    <property type="entry name" value="TPR_8"/>
    <property type="match status" value="1"/>
</dbReference>
<dbReference type="GO" id="GO:0085020">
    <property type="term" value="P:protein K6-linked ubiquitination"/>
    <property type="evidence" value="ECO:0007669"/>
    <property type="project" value="TreeGrafter"/>
</dbReference>
<accession>A0A544TJZ4</accession>
<keyword evidence="2" id="KW-0040">ANK repeat</keyword>
<reference evidence="3 4" key="1">
    <citation type="submission" date="2019-05" db="EMBL/GenBank/DDBJ databases">
        <title>Psychrobacillus vulpis sp. nov., a new species isolated from feces of a red fox that inhabits in The Tablas de Daimiel Natural Park, Albacete, Spain.</title>
        <authorList>
            <person name="Rodriguez M."/>
            <person name="Reina J.C."/>
            <person name="Bejar V."/>
            <person name="Llamas I."/>
        </authorList>
    </citation>
    <scope>NUCLEOTIDE SEQUENCE [LARGE SCALE GENOMIC DNA]</scope>
    <source>
        <strain evidence="3 4">NHI-2</strain>
    </source>
</reference>
<dbReference type="PANTHER" id="PTHR24171">
    <property type="entry name" value="ANKYRIN REPEAT DOMAIN-CONTAINING PROTEIN 39-RELATED"/>
    <property type="match status" value="1"/>
</dbReference>
<gene>
    <name evidence="3" type="ORF">FG383_04005</name>
</gene>
<name>A0A544TJZ4_9BACI</name>
<evidence type="ECO:0000313" key="3">
    <source>
        <dbReference type="EMBL" id="TQR17739.1"/>
    </source>
</evidence>
<dbReference type="Gene3D" id="1.25.40.20">
    <property type="entry name" value="Ankyrin repeat-containing domain"/>
    <property type="match status" value="1"/>
</dbReference>
<dbReference type="InterPro" id="IPR011990">
    <property type="entry name" value="TPR-like_helical_dom_sf"/>
</dbReference>
<dbReference type="SUPFAM" id="SSF48403">
    <property type="entry name" value="Ankyrin repeat"/>
    <property type="match status" value="1"/>
</dbReference>
<organism evidence="3 4">
    <name type="scientific">Psychrobacillus soli</name>
    <dbReference type="NCBI Taxonomy" id="1543965"/>
    <lineage>
        <taxon>Bacteria</taxon>
        <taxon>Bacillati</taxon>
        <taxon>Bacillota</taxon>
        <taxon>Bacilli</taxon>
        <taxon>Bacillales</taxon>
        <taxon>Bacillaceae</taxon>
        <taxon>Psychrobacillus</taxon>
    </lineage>
</organism>
<protein>
    <recommendedName>
        <fullName evidence="5">Tetratricopeptide repeat protein</fullName>
    </recommendedName>
</protein>
<dbReference type="RefSeq" id="WP_142605564.1">
    <property type="nucleotide sequence ID" value="NZ_VDGG01000006.1"/>
</dbReference>
<dbReference type="OrthoDB" id="9812708at2"/>
<evidence type="ECO:0000256" key="1">
    <source>
        <dbReference type="ARBA" id="ARBA00022737"/>
    </source>
</evidence>
<dbReference type="InterPro" id="IPR019734">
    <property type="entry name" value="TPR_rpt"/>
</dbReference>
<dbReference type="EMBL" id="VDGG01000006">
    <property type="protein sequence ID" value="TQR17739.1"/>
    <property type="molecule type" value="Genomic_DNA"/>
</dbReference>
<dbReference type="Gene3D" id="1.25.40.10">
    <property type="entry name" value="Tetratricopeptide repeat domain"/>
    <property type="match status" value="1"/>
</dbReference>
<keyword evidence="1" id="KW-0677">Repeat</keyword>
<evidence type="ECO:0000313" key="4">
    <source>
        <dbReference type="Proteomes" id="UP000318937"/>
    </source>
</evidence>
<keyword evidence="4" id="KW-1185">Reference proteome</keyword>
<dbReference type="Proteomes" id="UP000318937">
    <property type="component" value="Unassembled WGS sequence"/>
</dbReference>
<dbReference type="SUPFAM" id="SSF48452">
    <property type="entry name" value="TPR-like"/>
    <property type="match status" value="1"/>
</dbReference>
<proteinExistence type="predicted"/>
<dbReference type="InterPro" id="IPR036770">
    <property type="entry name" value="Ankyrin_rpt-contain_sf"/>
</dbReference>
<comment type="caution">
    <text evidence="3">The sequence shown here is derived from an EMBL/GenBank/DDBJ whole genome shotgun (WGS) entry which is preliminary data.</text>
</comment>